<gene>
    <name evidence="1" type="ORF">GQ607_006413</name>
</gene>
<reference evidence="1 2" key="1">
    <citation type="submission" date="2019-12" db="EMBL/GenBank/DDBJ databases">
        <title>A genome sequence resource for the geographically widespread anthracnose pathogen Colletotrichum asianum.</title>
        <authorList>
            <person name="Meng Y."/>
        </authorList>
    </citation>
    <scope>NUCLEOTIDE SEQUENCE [LARGE SCALE GENOMIC DNA]</scope>
    <source>
        <strain evidence="1 2">ICMP 18580</strain>
    </source>
</reference>
<dbReference type="AlphaFoldDB" id="A0A8H3WH15"/>
<name>A0A8H3WH15_9PEZI</name>
<comment type="caution">
    <text evidence="1">The sequence shown here is derived from an EMBL/GenBank/DDBJ whole genome shotgun (WGS) entry which is preliminary data.</text>
</comment>
<dbReference type="EMBL" id="WOWK01000031">
    <property type="protein sequence ID" value="KAF0326210.1"/>
    <property type="molecule type" value="Genomic_DNA"/>
</dbReference>
<evidence type="ECO:0000313" key="1">
    <source>
        <dbReference type="EMBL" id="KAF0326210.1"/>
    </source>
</evidence>
<keyword evidence="2" id="KW-1185">Reference proteome</keyword>
<proteinExistence type="predicted"/>
<protein>
    <submittedName>
        <fullName evidence="1">Uncharacterized protein</fullName>
    </submittedName>
</protein>
<sequence length="248" mass="29435">MSLRSGIEHVLGAIQRILHRLRCAFDSVVDWIRIAYSHSPYYRGNVIYVHRLDKDGHQVPQAMTLIVQRVFQSHTWNVMEVYISNGPPDIPKRAVLKMFDRRFSTRDGRHAFIGEGKWSPEFEQEFLSYIRRREADEFAKEWVSGDSYMDMKPNKLQLEVIRHLEHVRAFQIQEMCHRNPPSLDYATFPELFAPVVISFDAYKHPFRRAYGVLMRYQEDFSAQTTSPLDREYYEQMVTFKSLFESEVE</sequence>
<organism evidence="1 2">
    <name type="scientific">Colletotrichum asianum</name>
    <dbReference type="NCBI Taxonomy" id="702518"/>
    <lineage>
        <taxon>Eukaryota</taxon>
        <taxon>Fungi</taxon>
        <taxon>Dikarya</taxon>
        <taxon>Ascomycota</taxon>
        <taxon>Pezizomycotina</taxon>
        <taxon>Sordariomycetes</taxon>
        <taxon>Hypocreomycetidae</taxon>
        <taxon>Glomerellales</taxon>
        <taxon>Glomerellaceae</taxon>
        <taxon>Colletotrichum</taxon>
        <taxon>Colletotrichum gloeosporioides species complex</taxon>
    </lineage>
</organism>
<dbReference type="Proteomes" id="UP000434172">
    <property type="component" value="Unassembled WGS sequence"/>
</dbReference>
<accession>A0A8H3WH15</accession>
<evidence type="ECO:0000313" key="2">
    <source>
        <dbReference type="Proteomes" id="UP000434172"/>
    </source>
</evidence>
<dbReference type="OrthoDB" id="5134445at2759"/>